<feature type="compositionally biased region" description="Basic residues" evidence="7">
    <location>
        <begin position="179"/>
        <end position="190"/>
    </location>
</feature>
<feature type="domain" description="Response regulatory" evidence="8">
    <location>
        <begin position="20"/>
        <end position="135"/>
    </location>
</feature>
<evidence type="ECO:0000256" key="2">
    <source>
        <dbReference type="ARBA" id="ARBA00023012"/>
    </source>
</evidence>
<keyword evidence="10" id="KW-1185">Reference proteome</keyword>
<dbReference type="GO" id="GO:0006355">
    <property type="term" value="P:regulation of DNA-templated transcription"/>
    <property type="evidence" value="ECO:0007669"/>
    <property type="project" value="TreeGrafter"/>
</dbReference>
<evidence type="ECO:0000313" key="10">
    <source>
        <dbReference type="Proteomes" id="UP000283734"/>
    </source>
</evidence>
<dbReference type="Pfam" id="PF02954">
    <property type="entry name" value="HTH_8"/>
    <property type="match status" value="1"/>
</dbReference>
<dbReference type="Gene3D" id="1.10.10.60">
    <property type="entry name" value="Homeodomain-like"/>
    <property type="match status" value="1"/>
</dbReference>
<keyword evidence="4" id="KW-0238">DNA-binding</keyword>
<accession>A0A418Y1C1</accession>
<evidence type="ECO:0000256" key="1">
    <source>
        <dbReference type="ARBA" id="ARBA00022553"/>
    </source>
</evidence>
<sequence length="209" mass="22897">MDTGAHSLAPRPPGEQRMTHLLLVEDDELLAEQTRQALSRHGVHVTVTHDAGTTLVQLQQLARLDAAVLDQNLGPDNGLDLISPILERFPQCRVLLLTGYGSIAAAVAATHRGAHNYLTKPATPADILDALAADPASLSPALPQTPPSLQRLEWEHIQRTLEAHDGNISRAADALGIHRRTLQRRLKKRPSASEYQREKGQQRDAEPEE</sequence>
<dbReference type="InterPro" id="IPR001789">
    <property type="entry name" value="Sig_transdc_resp-reg_receiver"/>
</dbReference>
<dbReference type="GO" id="GO:0000156">
    <property type="term" value="F:phosphorelay response regulator activity"/>
    <property type="evidence" value="ECO:0007669"/>
    <property type="project" value="TreeGrafter"/>
</dbReference>
<dbReference type="InterPro" id="IPR011006">
    <property type="entry name" value="CheY-like_superfamily"/>
</dbReference>
<dbReference type="GO" id="GO:0032993">
    <property type="term" value="C:protein-DNA complex"/>
    <property type="evidence" value="ECO:0007669"/>
    <property type="project" value="TreeGrafter"/>
</dbReference>
<protein>
    <submittedName>
        <fullName evidence="9">Response regulator</fullName>
    </submittedName>
</protein>
<evidence type="ECO:0000256" key="3">
    <source>
        <dbReference type="ARBA" id="ARBA00023015"/>
    </source>
</evidence>
<reference evidence="9 10" key="1">
    <citation type="submission" date="2018-09" db="EMBL/GenBank/DDBJ databases">
        <title>Alcanivorax profundi sp. nov., isolated from 1000 m-depth seawater of the Mariana Trench.</title>
        <authorList>
            <person name="Liu J."/>
        </authorList>
    </citation>
    <scope>NUCLEOTIDE SEQUENCE [LARGE SCALE GENOMIC DNA]</scope>
    <source>
        <strain evidence="9 10">MTEO17</strain>
    </source>
</reference>
<comment type="caution">
    <text evidence="9">The sequence shown here is derived from an EMBL/GenBank/DDBJ whole genome shotgun (WGS) entry which is preliminary data.</text>
</comment>
<dbReference type="CDD" id="cd14279">
    <property type="entry name" value="CUE"/>
    <property type="match status" value="1"/>
</dbReference>
<dbReference type="SUPFAM" id="SSF46689">
    <property type="entry name" value="Homeodomain-like"/>
    <property type="match status" value="1"/>
</dbReference>
<dbReference type="Proteomes" id="UP000283734">
    <property type="component" value="Unassembled WGS sequence"/>
</dbReference>
<dbReference type="PANTHER" id="PTHR48111:SF1">
    <property type="entry name" value="TWO-COMPONENT RESPONSE REGULATOR ORR33"/>
    <property type="match status" value="1"/>
</dbReference>
<dbReference type="SUPFAM" id="SSF52172">
    <property type="entry name" value="CheY-like"/>
    <property type="match status" value="1"/>
</dbReference>
<keyword evidence="3" id="KW-0805">Transcription regulation</keyword>
<keyword evidence="2" id="KW-0902">Two-component regulatory system</keyword>
<dbReference type="InterPro" id="IPR039420">
    <property type="entry name" value="WalR-like"/>
</dbReference>
<dbReference type="InterPro" id="IPR009057">
    <property type="entry name" value="Homeodomain-like_sf"/>
</dbReference>
<dbReference type="SMART" id="SM00448">
    <property type="entry name" value="REC"/>
    <property type="match status" value="1"/>
</dbReference>
<dbReference type="Pfam" id="PF00072">
    <property type="entry name" value="Response_reg"/>
    <property type="match status" value="1"/>
</dbReference>
<feature type="region of interest" description="Disordered" evidence="7">
    <location>
        <begin position="179"/>
        <end position="209"/>
    </location>
</feature>
<dbReference type="PROSITE" id="PS50110">
    <property type="entry name" value="RESPONSE_REGULATORY"/>
    <property type="match status" value="1"/>
</dbReference>
<gene>
    <name evidence="9" type="ORF">D4A39_00250</name>
</gene>
<keyword evidence="5" id="KW-0804">Transcription</keyword>
<dbReference type="InterPro" id="IPR002197">
    <property type="entry name" value="HTH_Fis"/>
</dbReference>
<dbReference type="GO" id="GO:0000976">
    <property type="term" value="F:transcription cis-regulatory region binding"/>
    <property type="evidence" value="ECO:0007669"/>
    <property type="project" value="TreeGrafter"/>
</dbReference>
<dbReference type="GO" id="GO:0005829">
    <property type="term" value="C:cytosol"/>
    <property type="evidence" value="ECO:0007669"/>
    <property type="project" value="TreeGrafter"/>
</dbReference>
<proteinExistence type="predicted"/>
<evidence type="ECO:0000256" key="7">
    <source>
        <dbReference type="SAM" id="MobiDB-lite"/>
    </source>
</evidence>
<dbReference type="AlphaFoldDB" id="A0A418Y1C1"/>
<evidence type="ECO:0000259" key="8">
    <source>
        <dbReference type="PROSITE" id="PS50110"/>
    </source>
</evidence>
<name>A0A418Y1C1_9GAMM</name>
<evidence type="ECO:0000256" key="4">
    <source>
        <dbReference type="ARBA" id="ARBA00023125"/>
    </source>
</evidence>
<dbReference type="PRINTS" id="PR01590">
    <property type="entry name" value="HTHFIS"/>
</dbReference>
<evidence type="ECO:0000256" key="5">
    <source>
        <dbReference type="ARBA" id="ARBA00023163"/>
    </source>
</evidence>
<organism evidence="9 10">
    <name type="scientific">Alcanivorax profundi</name>
    <dbReference type="NCBI Taxonomy" id="2338368"/>
    <lineage>
        <taxon>Bacteria</taxon>
        <taxon>Pseudomonadati</taxon>
        <taxon>Pseudomonadota</taxon>
        <taxon>Gammaproteobacteria</taxon>
        <taxon>Oceanospirillales</taxon>
        <taxon>Alcanivoracaceae</taxon>
        <taxon>Alcanivorax</taxon>
    </lineage>
</organism>
<dbReference type="EMBL" id="QYYA01000001">
    <property type="protein sequence ID" value="RJG19339.1"/>
    <property type="molecule type" value="Genomic_DNA"/>
</dbReference>
<evidence type="ECO:0000313" key="9">
    <source>
        <dbReference type="EMBL" id="RJG19339.1"/>
    </source>
</evidence>
<dbReference type="PANTHER" id="PTHR48111">
    <property type="entry name" value="REGULATOR OF RPOS"/>
    <property type="match status" value="1"/>
</dbReference>
<evidence type="ECO:0000256" key="6">
    <source>
        <dbReference type="PROSITE-ProRule" id="PRU00169"/>
    </source>
</evidence>
<dbReference type="OrthoDB" id="9802426at2"/>
<feature type="compositionally biased region" description="Basic and acidic residues" evidence="7">
    <location>
        <begin position="195"/>
        <end position="209"/>
    </location>
</feature>
<dbReference type="Gene3D" id="3.40.50.2300">
    <property type="match status" value="1"/>
</dbReference>
<keyword evidence="1 6" id="KW-0597">Phosphoprotein</keyword>
<feature type="modified residue" description="4-aspartylphosphate" evidence="6">
    <location>
        <position position="70"/>
    </location>
</feature>